<keyword evidence="3" id="KW-1185">Reference proteome</keyword>
<dbReference type="VEuPathDB" id="VectorBase:AALB000621"/>
<dbReference type="EnsemblMetazoa" id="AALB000621-RA">
    <property type="protein sequence ID" value="AALB000621-PA"/>
    <property type="gene ID" value="AALB000621"/>
</dbReference>
<evidence type="ECO:0000256" key="1">
    <source>
        <dbReference type="SAM" id="MobiDB-lite"/>
    </source>
</evidence>
<feature type="region of interest" description="Disordered" evidence="1">
    <location>
        <begin position="82"/>
        <end position="108"/>
    </location>
</feature>
<accession>A0A182F2E0</accession>
<protein>
    <submittedName>
        <fullName evidence="2">Uncharacterized protein</fullName>
    </submittedName>
</protein>
<evidence type="ECO:0000313" key="3">
    <source>
        <dbReference type="Proteomes" id="UP000069272"/>
    </source>
</evidence>
<dbReference type="AlphaFoldDB" id="A0A182F2E0"/>
<reference evidence="2 3" key="1">
    <citation type="journal article" date="2017" name="G3 (Bethesda)">
        <title>The Physical Genome Mapping of Anopheles albimanus Corrected Scaffold Misassemblies and Identified Interarm Rearrangements in Genus Anopheles.</title>
        <authorList>
            <person name="Artemov G.N."/>
            <person name="Peery A.N."/>
            <person name="Jiang X."/>
            <person name="Tu Z."/>
            <person name="Stegniy V.N."/>
            <person name="Sharakhova M.V."/>
            <person name="Sharakhov I.V."/>
        </authorList>
    </citation>
    <scope>NUCLEOTIDE SEQUENCE [LARGE SCALE GENOMIC DNA]</scope>
    <source>
        <strain evidence="2 3">ALBI9_A</strain>
    </source>
</reference>
<sequence>MNANSFWGTIDQLLGREAQKQSGQDSLKVAGWLSAYAGVRKTAGHGDDGGGYSNDACYNGLSERTSSLPSIFPSGNQLIQDDFNNGDSVGGGTGTRTATGGRNGGGRKKVRFRKSNLKQLYDVDVLPVEYLGPKIEYR</sequence>
<dbReference type="VEuPathDB" id="VectorBase:AALB20_027966"/>
<evidence type="ECO:0000313" key="2">
    <source>
        <dbReference type="EnsemblMetazoa" id="AALB000621-PA"/>
    </source>
</evidence>
<proteinExistence type="predicted"/>
<name>A0A182F2E0_ANOAL</name>
<reference evidence="2" key="2">
    <citation type="submission" date="2022-08" db="UniProtKB">
        <authorList>
            <consortium name="EnsemblMetazoa"/>
        </authorList>
    </citation>
    <scope>IDENTIFICATION</scope>
    <source>
        <strain evidence="2">STECLA/ALBI9_A</strain>
    </source>
</reference>
<organism evidence="2 3">
    <name type="scientific">Anopheles albimanus</name>
    <name type="common">New world malaria mosquito</name>
    <dbReference type="NCBI Taxonomy" id="7167"/>
    <lineage>
        <taxon>Eukaryota</taxon>
        <taxon>Metazoa</taxon>
        <taxon>Ecdysozoa</taxon>
        <taxon>Arthropoda</taxon>
        <taxon>Hexapoda</taxon>
        <taxon>Insecta</taxon>
        <taxon>Pterygota</taxon>
        <taxon>Neoptera</taxon>
        <taxon>Endopterygota</taxon>
        <taxon>Diptera</taxon>
        <taxon>Nematocera</taxon>
        <taxon>Culicoidea</taxon>
        <taxon>Culicidae</taxon>
        <taxon>Anophelinae</taxon>
        <taxon>Anopheles</taxon>
    </lineage>
</organism>
<dbReference type="Proteomes" id="UP000069272">
    <property type="component" value="Chromosome 2L"/>
</dbReference>